<protein>
    <submittedName>
        <fullName evidence="9">Agamous-like MADS-box protein</fullName>
    </submittedName>
</protein>
<comment type="subcellular location">
    <subcellularLocation>
        <location evidence="1">Nucleus</location>
    </subcellularLocation>
</comment>
<dbReference type="EMBL" id="JACGWJ010000009">
    <property type="protein sequence ID" value="KAL0398355.1"/>
    <property type="molecule type" value="Genomic_DNA"/>
</dbReference>
<dbReference type="InterPro" id="IPR002100">
    <property type="entry name" value="TF_MADSbox"/>
</dbReference>
<dbReference type="GO" id="GO:0045944">
    <property type="term" value="P:positive regulation of transcription by RNA polymerase II"/>
    <property type="evidence" value="ECO:0007669"/>
    <property type="project" value="InterPro"/>
</dbReference>
<feature type="domain" description="MADS-box" evidence="8">
    <location>
        <begin position="11"/>
        <end position="71"/>
    </location>
</feature>
<dbReference type="CDD" id="cd00265">
    <property type="entry name" value="MADS_MEF2_like"/>
    <property type="match status" value="1"/>
</dbReference>
<accession>A0AAW2T1T3</accession>
<gene>
    <name evidence="9" type="ORF">Sradi_2178800</name>
</gene>
<keyword evidence="6" id="KW-0175">Coiled coil</keyword>
<feature type="coiled-coil region" evidence="6">
    <location>
        <begin position="94"/>
        <end position="121"/>
    </location>
</feature>
<dbReference type="InterPro" id="IPR036879">
    <property type="entry name" value="TF_MADSbox_sf"/>
</dbReference>
<dbReference type="InterPro" id="IPR033896">
    <property type="entry name" value="MEF2-like_N"/>
</dbReference>
<evidence type="ECO:0000256" key="5">
    <source>
        <dbReference type="ARBA" id="ARBA00023242"/>
    </source>
</evidence>
<dbReference type="AlphaFoldDB" id="A0AAW2T1T3"/>
<reference evidence="9" key="2">
    <citation type="journal article" date="2024" name="Plant">
        <title>Genomic evolution and insights into agronomic trait innovations of Sesamum species.</title>
        <authorList>
            <person name="Miao H."/>
            <person name="Wang L."/>
            <person name="Qu L."/>
            <person name="Liu H."/>
            <person name="Sun Y."/>
            <person name="Le M."/>
            <person name="Wang Q."/>
            <person name="Wei S."/>
            <person name="Zheng Y."/>
            <person name="Lin W."/>
            <person name="Duan Y."/>
            <person name="Cao H."/>
            <person name="Xiong S."/>
            <person name="Wang X."/>
            <person name="Wei L."/>
            <person name="Li C."/>
            <person name="Ma Q."/>
            <person name="Ju M."/>
            <person name="Zhao R."/>
            <person name="Li G."/>
            <person name="Mu C."/>
            <person name="Tian Q."/>
            <person name="Mei H."/>
            <person name="Zhang T."/>
            <person name="Gao T."/>
            <person name="Zhang H."/>
        </authorList>
    </citation>
    <scope>NUCLEOTIDE SEQUENCE</scope>
    <source>
        <strain evidence="9">G02</strain>
    </source>
</reference>
<dbReference type="Gene3D" id="3.40.1810.10">
    <property type="entry name" value="Transcription factor, MADS-box"/>
    <property type="match status" value="1"/>
</dbReference>
<dbReference type="Pfam" id="PF00319">
    <property type="entry name" value="SRF-TF"/>
    <property type="match status" value="1"/>
</dbReference>
<dbReference type="PROSITE" id="PS50066">
    <property type="entry name" value="MADS_BOX_2"/>
    <property type="match status" value="1"/>
</dbReference>
<sequence>MAPPRARKKSQGRRKIEMKLIADENARTVTFSKRRAGLFKKATELSILCGAQVALIIFSLGGRAYSFGHPNVESVVGRFFNRNPMPNLQDSVHMRFHAAMLQQLKEQCDRKNEEVEAKKRRGKEIETALENSPCQISDERLSVLDINQLKQLKEMMEKLREKVRLRLRVNAPTVESVEPPPNSMNVAEPPIQKDVDLANVERDEREASPIPPDWLKL</sequence>
<evidence type="ECO:0000256" key="2">
    <source>
        <dbReference type="ARBA" id="ARBA00023015"/>
    </source>
</evidence>
<evidence type="ECO:0000256" key="4">
    <source>
        <dbReference type="ARBA" id="ARBA00023163"/>
    </source>
</evidence>
<organism evidence="9">
    <name type="scientific">Sesamum radiatum</name>
    <name type="common">Black benniseed</name>
    <dbReference type="NCBI Taxonomy" id="300843"/>
    <lineage>
        <taxon>Eukaryota</taxon>
        <taxon>Viridiplantae</taxon>
        <taxon>Streptophyta</taxon>
        <taxon>Embryophyta</taxon>
        <taxon>Tracheophyta</taxon>
        <taxon>Spermatophyta</taxon>
        <taxon>Magnoliopsida</taxon>
        <taxon>eudicotyledons</taxon>
        <taxon>Gunneridae</taxon>
        <taxon>Pentapetalae</taxon>
        <taxon>asterids</taxon>
        <taxon>lamiids</taxon>
        <taxon>Lamiales</taxon>
        <taxon>Pedaliaceae</taxon>
        <taxon>Sesamum</taxon>
    </lineage>
</organism>
<reference evidence="9" key="1">
    <citation type="submission" date="2020-06" db="EMBL/GenBank/DDBJ databases">
        <authorList>
            <person name="Li T."/>
            <person name="Hu X."/>
            <person name="Zhang T."/>
            <person name="Song X."/>
            <person name="Zhang H."/>
            <person name="Dai N."/>
            <person name="Sheng W."/>
            <person name="Hou X."/>
            <person name="Wei L."/>
        </authorList>
    </citation>
    <scope>NUCLEOTIDE SEQUENCE</scope>
    <source>
        <strain evidence="9">G02</strain>
        <tissue evidence="9">Leaf</tissue>
    </source>
</reference>
<dbReference type="PRINTS" id="PR00404">
    <property type="entry name" value="MADSDOMAIN"/>
</dbReference>
<dbReference type="SMART" id="SM00432">
    <property type="entry name" value="MADS"/>
    <property type="match status" value="1"/>
</dbReference>
<name>A0AAW2T1T3_SESRA</name>
<keyword evidence="4" id="KW-0804">Transcription</keyword>
<evidence type="ECO:0000256" key="3">
    <source>
        <dbReference type="ARBA" id="ARBA00023125"/>
    </source>
</evidence>
<keyword evidence="5" id="KW-0539">Nucleus</keyword>
<proteinExistence type="predicted"/>
<dbReference type="PANTHER" id="PTHR11945:SF776">
    <property type="entry name" value="AGAMOUS-LIKE 50-RELATED"/>
    <property type="match status" value="1"/>
</dbReference>
<keyword evidence="3" id="KW-0238">DNA-binding</keyword>
<feature type="region of interest" description="Disordered" evidence="7">
    <location>
        <begin position="174"/>
        <end position="194"/>
    </location>
</feature>
<dbReference type="SUPFAM" id="SSF55455">
    <property type="entry name" value="SRF-like"/>
    <property type="match status" value="1"/>
</dbReference>
<evidence type="ECO:0000259" key="8">
    <source>
        <dbReference type="PROSITE" id="PS50066"/>
    </source>
</evidence>
<dbReference type="GO" id="GO:0000978">
    <property type="term" value="F:RNA polymerase II cis-regulatory region sequence-specific DNA binding"/>
    <property type="evidence" value="ECO:0007669"/>
    <property type="project" value="TreeGrafter"/>
</dbReference>
<keyword evidence="2" id="KW-0805">Transcription regulation</keyword>
<evidence type="ECO:0000256" key="1">
    <source>
        <dbReference type="ARBA" id="ARBA00004123"/>
    </source>
</evidence>
<evidence type="ECO:0000256" key="7">
    <source>
        <dbReference type="SAM" id="MobiDB-lite"/>
    </source>
</evidence>
<dbReference type="PANTHER" id="PTHR11945">
    <property type="entry name" value="MADS BOX PROTEIN"/>
    <property type="match status" value="1"/>
</dbReference>
<dbReference type="GO" id="GO:0000981">
    <property type="term" value="F:DNA-binding transcription factor activity, RNA polymerase II-specific"/>
    <property type="evidence" value="ECO:0007669"/>
    <property type="project" value="TreeGrafter"/>
</dbReference>
<dbReference type="GO" id="GO:0005634">
    <property type="term" value="C:nucleus"/>
    <property type="evidence" value="ECO:0007669"/>
    <property type="project" value="UniProtKB-SubCell"/>
</dbReference>
<dbReference type="FunFam" id="3.40.1810.10:FF:000006">
    <property type="entry name" value="Agamous-like MADS-box protein AGL62"/>
    <property type="match status" value="1"/>
</dbReference>
<comment type="caution">
    <text evidence="9">The sequence shown here is derived from an EMBL/GenBank/DDBJ whole genome shotgun (WGS) entry which is preliminary data.</text>
</comment>
<evidence type="ECO:0000256" key="6">
    <source>
        <dbReference type="SAM" id="Coils"/>
    </source>
</evidence>
<evidence type="ECO:0000313" key="9">
    <source>
        <dbReference type="EMBL" id="KAL0398355.1"/>
    </source>
</evidence>
<dbReference type="GO" id="GO:0046983">
    <property type="term" value="F:protein dimerization activity"/>
    <property type="evidence" value="ECO:0007669"/>
    <property type="project" value="InterPro"/>
</dbReference>